<dbReference type="PANTHER" id="PTHR46890:SF50">
    <property type="entry name" value="RNA-DIRECTED DNA POLYMERASE, EUKARYOTA, REVERSE TRANSCRIPTASE ZINC-BINDING DOMAIN PROTEIN-RELATED"/>
    <property type="match status" value="1"/>
</dbReference>
<dbReference type="AlphaFoldDB" id="A0A438H2U7"/>
<reference evidence="2 3" key="1">
    <citation type="journal article" date="2018" name="PLoS Genet.">
        <title>Population sequencing reveals clonal diversity and ancestral inbreeding in the grapevine cultivar Chardonnay.</title>
        <authorList>
            <person name="Roach M.J."/>
            <person name="Johnson D.L."/>
            <person name="Bohlmann J."/>
            <person name="van Vuuren H.J."/>
            <person name="Jones S.J."/>
            <person name="Pretorius I.S."/>
            <person name="Schmidt S.A."/>
            <person name="Borneman A.R."/>
        </authorList>
    </citation>
    <scope>NUCLEOTIDE SEQUENCE [LARGE SCALE GENOMIC DNA]</scope>
    <source>
        <strain evidence="3">cv. Chardonnay</strain>
        <tissue evidence="2">Leaf</tissue>
    </source>
</reference>
<evidence type="ECO:0000259" key="1">
    <source>
        <dbReference type="PROSITE" id="PS50878"/>
    </source>
</evidence>
<dbReference type="CDD" id="cd01650">
    <property type="entry name" value="RT_nLTR_like"/>
    <property type="match status" value="1"/>
</dbReference>
<dbReference type="InterPro" id="IPR052343">
    <property type="entry name" value="Retrotransposon-Effector_Assoc"/>
</dbReference>
<organism evidence="2 3">
    <name type="scientific">Vitis vinifera</name>
    <name type="common">Grape</name>
    <dbReference type="NCBI Taxonomy" id="29760"/>
    <lineage>
        <taxon>Eukaryota</taxon>
        <taxon>Viridiplantae</taxon>
        <taxon>Streptophyta</taxon>
        <taxon>Embryophyta</taxon>
        <taxon>Tracheophyta</taxon>
        <taxon>Spermatophyta</taxon>
        <taxon>Magnoliopsida</taxon>
        <taxon>eudicotyledons</taxon>
        <taxon>Gunneridae</taxon>
        <taxon>Pentapetalae</taxon>
        <taxon>rosids</taxon>
        <taxon>Vitales</taxon>
        <taxon>Vitaceae</taxon>
        <taxon>Viteae</taxon>
        <taxon>Vitis</taxon>
    </lineage>
</organism>
<name>A0A438H2U7_VITVI</name>
<accession>A0A438H2U7</accession>
<feature type="domain" description="Reverse transcriptase" evidence="1">
    <location>
        <begin position="157"/>
        <end position="389"/>
    </location>
</feature>
<dbReference type="Pfam" id="PF00078">
    <property type="entry name" value="RVT_1"/>
    <property type="match status" value="1"/>
</dbReference>
<gene>
    <name evidence="2" type="primary">YTX2_52</name>
    <name evidence="2" type="ORF">CK203_050997</name>
</gene>
<dbReference type="Proteomes" id="UP000288805">
    <property type="component" value="Unassembled WGS sequence"/>
</dbReference>
<proteinExistence type="predicted"/>
<evidence type="ECO:0000313" key="2">
    <source>
        <dbReference type="EMBL" id="RVW78792.1"/>
    </source>
</evidence>
<dbReference type="EMBL" id="QGNW01000290">
    <property type="protein sequence ID" value="RVW78792.1"/>
    <property type="molecule type" value="Genomic_DNA"/>
</dbReference>
<dbReference type="SUPFAM" id="SSF56672">
    <property type="entry name" value="DNA/RNA polymerases"/>
    <property type="match status" value="1"/>
</dbReference>
<protein>
    <submittedName>
        <fullName evidence="2">Transposon TX1 uncharacterized 149 kDa protein</fullName>
    </submittedName>
</protein>
<dbReference type="InterPro" id="IPR043502">
    <property type="entry name" value="DNA/RNA_pol_sf"/>
</dbReference>
<evidence type="ECO:0000313" key="3">
    <source>
        <dbReference type="Proteomes" id="UP000288805"/>
    </source>
</evidence>
<comment type="caution">
    <text evidence="2">The sequence shown here is derived from an EMBL/GenBank/DDBJ whole genome shotgun (WGS) entry which is preliminary data.</text>
</comment>
<sequence length="485" mass="55286">MEARREAREENKKWVLLEEITWRQKSREVWLKEGDRNTGIFHKMANAHRRRNNVDQIRINGIWHSEENGINEAIVNAFRTLLSNPGDWRPPLSGLQCETLENMDACVLEVQFTEEEVYDVLLGCNRDKASGLDGFSMAFWQFAWDFVKDDVMNFFREFYDHNKFVKSLNATFLVLIPKKAGVEDLRDFRPISLVGSLYKWLAKVLANRLKKVVGKNNENGILCKLDIEKAYNNVDWSFLLTVIPKMGFGEKLIGWIKWCISTASFSVLVNDTSTDFFQSSRGLRQGDPLSPYLFVIDMEVFSLFLKRAVDEASQDNLTYLSWLLMWFEAMSGLRINLEKSELIPVGRVENIDDLALDFGCRVGSLPSTYLGLPLGAPFKSVSVWDGVEQRFRRRLFFLNGIGVLQMKEALWNQVIRGKYGEDRGGWCSREVREAHGVGLWKGIRMDWELVGAPNFIPCSSGGGYLGPLGGGGLGGLESPFFKSPK</sequence>
<dbReference type="InterPro" id="IPR000477">
    <property type="entry name" value="RT_dom"/>
</dbReference>
<dbReference type="PANTHER" id="PTHR46890">
    <property type="entry name" value="NON-LTR RETROLELEMENT REVERSE TRANSCRIPTASE-LIKE PROTEIN-RELATED"/>
    <property type="match status" value="1"/>
</dbReference>
<dbReference type="PROSITE" id="PS50878">
    <property type="entry name" value="RT_POL"/>
    <property type="match status" value="1"/>
</dbReference>